<reference evidence="1" key="1">
    <citation type="submission" date="2023-04" db="EMBL/GenBank/DDBJ databases">
        <authorList>
            <consortium name="ELIXIR-Norway"/>
        </authorList>
    </citation>
    <scope>NUCLEOTIDE SEQUENCE [LARGE SCALE GENOMIC DNA]</scope>
</reference>
<dbReference type="EMBL" id="OX459955">
    <property type="protein sequence ID" value="CAI9159866.1"/>
    <property type="molecule type" value="Genomic_DNA"/>
</dbReference>
<protein>
    <submittedName>
        <fullName evidence="1">Uncharacterized protein</fullName>
    </submittedName>
</protein>
<keyword evidence="2" id="KW-1185">Reference proteome</keyword>
<sequence>MPSPGLLRAVRRVWDPELLPSLTLPAAHSEVTSVEHAAYRGKGWSRLLSAEPAGINEDDREGAALSEMSGTLWKGVHGCWLLCVQSAAYEEPVKFPTKAGSWQTVRNSGVRFLSALHASAQTTGGGGEVDGVHTRGEVARGTMEKPHRTHLTSYTVHRTLA</sequence>
<name>A0ABN8YFF1_RANTA</name>
<evidence type="ECO:0000313" key="1">
    <source>
        <dbReference type="EMBL" id="CAI9159866.1"/>
    </source>
</evidence>
<accession>A0ABN8YFF1</accession>
<gene>
    <name evidence="1" type="ORF">MRATA1EN1_LOCUS8828</name>
</gene>
<dbReference type="Proteomes" id="UP001176941">
    <property type="component" value="Chromosome 19"/>
</dbReference>
<proteinExistence type="predicted"/>
<organism evidence="1 2">
    <name type="scientific">Rangifer tarandus platyrhynchus</name>
    <name type="common">Svalbard reindeer</name>
    <dbReference type="NCBI Taxonomy" id="3082113"/>
    <lineage>
        <taxon>Eukaryota</taxon>
        <taxon>Metazoa</taxon>
        <taxon>Chordata</taxon>
        <taxon>Craniata</taxon>
        <taxon>Vertebrata</taxon>
        <taxon>Euteleostomi</taxon>
        <taxon>Mammalia</taxon>
        <taxon>Eutheria</taxon>
        <taxon>Laurasiatheria</taxon>
        <taxon>Artiodactyla</taxon>
        <taxon>Ruminantia</taxon>
        <taxon>Pecora</taxon>
        <taxon>Cervidae</taxon>
        <taxon>Odocoileinae</taxon>
        <taxon>Rangifer</taxon>
    </lineage>
</organism>
<evidence type="ECO:0000313" key="2">
    <source>
        <dbReference type="Proteomes" id="UP001176941"/>
    </source>
</evidence>